<accession>A0A8K1LT22</accession>
<organism evidence="1 2">
    <name type="scientific">Zosterops borbonicus</name>
    <dbReference type="NCBI Taxonomy" id="364589"/>
    <lineage>
        <taxon>Eukaryota</taxon>
        <taxon>Metazoa</taxon>
        <taxon>Chordata</taxon>
        <taxon>Craniata</taxon>
        <taxon>Vertebrata</taxon>
        <taxon>Euteleostomi</taxon>
        <taxon>Archelosauria</taxon>
        <taxon>Archosauria</taxon>
        <taxon>Dinosauria</taxon>
        <taxon>Saurischia</taxon>
        <taxon>Theropoda</taxon>
        <taxon>Coelurosauria</taxon>
        <taxon>Aves</taxon>
        <taxon>Neognathae</taxon>
        <taxon>Neoaves</taxon>
        <taxon>Telluraves</taxon>
        <taxon>Australaves</taxon>
        <taxon>Passeriformes</taxon>
        <taxon>Sylvioidea</taxon>
        <taxon>Zosteropidae</taxon>
        <taxon>Zosterops</taxon>
    </lineage>
</organism>
<evidence type="ECO:0000313" key="1">
    <source>
        <dbReference type="EMBL" id="TRZ24648.1"/>
    </source>
</evidence>
<reference evidence="1" key="1">
    <citation type="submission" date="2019-04" db="EMBL/GenBank/DDBJ databases">
        <title>Genome assembly of Zosterops borbonicus 15179.</title>
        <authorList>
            <person name="Leroy T."/>
            <person name="Anselmetti Y."/>
            <person name="Tilak M.-K."/>
            <person name="Nabholz B."/>
        </authorList>
    </citation>
    <scope>NUCLEOTIDE SEQUENCE</scope>
    <source>
        <strain evidence="1">HGM_15179</strain>
        <tissue evidence="1">Muscle</tissue>
    </source>
</reference>
<proteinExistence type="predicted"/>
<name>A0A8K1LT22_9PASS</name>
<keyword evidence="2" id="KW-1185">Reference proteome</keyword>
<comment type="caution">
    <text evidence="1">The sequence shown here is derived from an EMBL/GenBank/DDBJ whole genome shotgun (WGS) entry which is preliminary data.</text>
</comment>
<dbReference type="OrthoDB" id="9397495at2759"/>
<gene>
    <name evidence="1" type="ORF">HGM15179_002476</name>
</gene>
<dbReference type="Proteomes" id="UP000796761">
    <property type="component" value="Unassembled WGS sequence"/>
</dbReference>
<protein>
    <submittedName>
        <fullName evidence="1">Uncharacterized protein</fullName>
    </submittedName>
</protein>
<evidence type="ECO:0000313" key="2">
    <source>
        <dbReference type="Proteomes" id="UP000796761"/>
    </source>
</evidence>
<sequence>MHLQTMQDCSMEQVDAKGVCDLMENPCWSRLLAGPVASWRGDTMVEQVCCQDMRPPQATQAGAVPEALQPVKGTCSGLFVKYCSLWERFILEKFVEGPCAGVGTECEESSP</sequence>
<dbReference type="AlphaFoldDB" id="A0A8K1LT22"/>
<dbReference type="EMBL" id="SWJQ01000043">
    <property type="protein sequence ID" value="TRZ24648.1"/>
    <property type="molecule type" value="Genomic_DNA"/>
</dbReference>